<dbReference type="PANTHER" id="PTHR11808">
    <property type="entry name" value="TRANS-SULFURATION ENZYME FAMILY MEMBER"/>
    <property type="match status" value="1"/>
</dbReference>
<evidence type="ECO:0000256" key="2">
    <source>
        <dbReference type="ARBA" id="ARBA00009077"/>
    </source>
</evidence>
<evidence type="ECO:0000313" key="5">
    <source>
        <dbReference type="EMBL" id="CAB4936799.1"/>
    </source>
</evidence>
<dbReference type="GO" id="GO:0019343">
    <property type="term" value="P:cysteine biosynthetic process via cystathionine"/>
    <property type="evidence" value="ECO:0007669"/>
    <property type="project" value="TreeGrafter"/>
</dbReference>
<dbReference type="GO" id="GO:0019346">
    <property type="term" value="P:transsulfuration"/>
    <property type="evidence" value="ECO:0007669"/>
    <property type="project" value="InterPro"/>
</dbReference>
<organism evidence="5">
    <name type="scientific">freshwater metagenome</name>
    <dbReference type="NCBI Taxonomy" id="449393"/>
    <lineage>
        <taxon>unclassified sequences</taxon>
        <taxon>metagenomes</taxon>
        <taxon>ecological metagenomes</taxon>
    </lineage>
</organism>
<dbReference type="Pfam" id="PF01053">
    <property type="entry name" value="Cys_Met_Meta_PP"/>
    <property type="match status" value="1"/>
</dbReference>
<reference evidence="5" key="1">
    <citation type="submission" date="2020-05" db="EMBL/GenBank/DDBJ databases">
        <authorList>
            <person name="Chiriac C."/>
            <person name="Salcher M."/>
            <person name="Ghai R."/>
            <person name="Kavagutti S V."/>
        </authorList>
    </citation>
    <scope>NUCLEOTIDE SEQUENCE</scope>
</reference>
<dbReference type="InterPro" id="IPR015424">
    <property type="entry name" value="PyrdxlP-dep_Trfase"/>
</dbReference>
<dbReference type="FunFam" id="3.40.640.10:FF:000046">
    <property type="entry name" value="Cystathionine gamma-lyase"/>
    <property type="match status" value="1"/>
</dbReference>
<dbReference type="PIRSF" id="PIRSF001434">
    <property type="entry name" value="CGS"/>
    <property type="match status" value="1"/>
</dbReference>
<proteinExistence type="inferred from homology"/>
<gene>
    <name evidence="5" type="ORF">UFOPK3773_00588</name>
</gene>
<name>A0A6J7J115_9ZZZZ</name>
<comment type="similarity">
    <text evidence="2">Belongs to the trans-sulfuration enzymes family.</text>
</comment>
<dbReference type="PANTHER" id="PTHR11808:SF15">
    <property type="entry name" value="CYSTATHIONINE GAMMA-LYASE"/>
    <property type="match status" value="1"/>
</dbReference>
<keyword evidence="3" id="KW-0663">Pyridoxal phosphate</keyword>
<evidence type="ECO:0000256" key="1">
    <source>
        <dbReference type="ARBA" id="ARBA00001933"/>
    </source>
</evidence>
<dbReference type="GO" id="GO:0003962">
    <property type="term" value="F:cystathionine gamma-synthase activity"/>
    <property type="evidence" value="ECO:0007669"/>
    <property type="project" value="TreeGrafter"/>
</dbReference>
<dbReference type="GO" id="GO:0004123">
    <property type="term" value="F:cystathionine gamma-lyase activity"/>
    <property type="evidence" value="ECO:0007669"/>
    <property type="project" value="TreeGrafter"/>
</dbReference>
<evidence type="ECO:0000256" key="4">
    <source>
        <dbReference type="SAM" id="MobiDB-lite"/>
    </source>
</evidence>
<dbReference type="GO" id="GO:0005737">
    <property type="term" value="C:cytoplasm"/>
    <property type="evidence" value="ECO:0007669"/>
    <property type="project" value="TreeGrafter"/>
</dbReference>
<sequence length="374" mass="39329">MTAEWAPDSRVVSAGRPPRTPDAPLNTPIVPASSFHAEGPLEYAREGSPTVASLEDLLADLEGGTAVAFASGMAAVNAALELVPAGGVVAAPTHSYTGTAWRLRELHELGRVSLRHYQADDTEALTQAVKGAALLWIESPTNPMMEVTDIRAGIAAARSTGALVLVDNTFATPLRQHPLDLGADIALHSVTKFIGGHSDLLMGALVARDTELAEYLRTRRVLLGAAPGALEAYLAVRGARTLALRLDRSEATAGALAERLAAHPSVERVHYPGLATDPGHALAASQSSGFGSMMSIVVRGGAQAAEAAQAADRVCRSVELWTYATSLGGVESLIERRRRWPGEAGDVPEGLLRLSVGIENADDLWLDLNRALLV</sequence>
<evidence type="ECO:0000256" key="3">
    <source>
        <dbReference type="ARBA" id="ARBA00022898"/>
    </source>
</evidence>
<dbReference type="Gene3D" id="3.90.1150.10">
    <property type="entry name" value="Aspartate Aminotransferase, domain 1"/>
    <property type="match status" value="1"/>
</dbReference>
<dbReference type="InterPro" id="IPR015421">
    <property type="entry name" value="PyrdxlP-dep_Trfase_major"/>
</dbReference>
<comment type="cofactor">
    <cofactor evidence="1">
        <name>pyridoxal 5'-phosphate</name>
        <dbReference type="ChEBI" id="CHEBI:597326"/>
    </cofactor>
</comment>
<dbReference type="EMBL" id="CAFBNF010000043">
    <property type="protein sequence ID" value="CAB4936799.1"/>
    <property type="molecule type" value="Genomic_DNA"/>
</dbReference>
<dbReference type="Gene3D" id="3.40.640.10">
    <property type="entry name" value="Type I PLP-dependent aspartate aminotransferase-like (Major domain)"/>
    <property type="match status" value="1"/>
</dbReference>
<feature type="region of interest" description="Disordered" evidence="4">
    <location>
        <begin position="1"/>
        <end position="27"/>
    </location>
</feature>
<accession>A0A6J7J115</accession>
<dbReference type="GO" id="GO:0030170">
    <property type="term" value="F:pyridoxal phosphate binding"/>
    <property type="evidence" value="ECO:0007669"/>
    <property type="project" value="InterPro"/>
</dbReference>
<dbReference type="AlphaFoldDB" id="A0A6J7J115"/>
<dbReference type="SUPFAM" id="SSF53383">
    <property type="entry name" value="PLP-dependent transferases"/>
    <property type="match status" value="1"/>
</dbReference>
<dbReference type="InterPro" id="IPR000277">
    <property type="entry name" value="Cys/Met-Metab_PyrdxlP-dep_enz"/>
</dbReference>
<protein>
    <submittedName>
        <fullName evidence="5">Unannotated protein</fullName>
    </submittedName>
</protein>
<dbReference type="InterPro" id="IPR015422">
    <property type="entry name" value="PyrdxlP-dep_Trfase_small"/>
</dbReference>